<accession>A0A1V5ZMW2</accession>
<proteinExistence type="predicted"/>
<reference evidence="1" key="1">
    <citation type="submission" date="2017-02" db="EMBL/GenBank/DDBJ databases">
        <title>Delving into the versatile metabolic prowess of the omnipresent phylum Bacteroidetes.</title>
        <authorList>
            <person name="Nobu M.K."/>
            <person name="Mei R."/>
            <person name="Narihiro T."/>
            <person name="Kuroda K."/>
            <person name="Liu W.-T."/>
        </authorList>
    </citation>
    <scope>NUCLEOTIDE SEQUENCE</scope>
    <source>
        <strain evidence="1">ADurb.Bin160</strain>
    </source>
</reference>
<dbReference type="Proteomes" id="UP000485621">
    <property type="component" value="Unassembled WGS sequence"/>
</dbReference>
<organism evidence="1">
    <name type="scientific">candidate division CPR1 bacterium ADurb.Bin160</name>
    <dbReference type="NCBI Taxonomy" id="1852826"/>
    <lineage>
        <taxon>Bacteria</taxon>
        <taxon>candidate division CPR1</taxon>
    </lineage>
</organism>
<protein>
    <submittedName>
        <fullName evidence="1">Uncharacterized protein</fullName>
    </submittedName>
</protein>
<comment type="caution">
    <text evidence="1">The sequence shown here is derived from an EMBL/GenBank/DDBJ whole genome shotgun (WGS) entry which is preliminary data.</text>
</comment>
<dbReference type="EMBL" id="MWDB01000014">
    <property type="protein sequence ID" value="OQB41559.1"/>
    <property type="molecule type" value="Genomic_DNA"/>
</dbReference>
<evidence type="ECO:0000313" key="1">
    <source>
        <dbReference type="EMBL" id="OQB41559.1"/>
    </source>
</evidence>
<dbReference type="AlphaFoldDB" id="A0A1V5ZMW2"/>
<name>A0A1V5ZMW2_9BACT</name>
<gene>
    <name evidence="1" type="ORF">BWY04_00739</name>
</gene>
<sequence length="130" mass="15673">MKIFEEFIQEISLETDFLKKLKMVSDKIQDEIIEKNPEKNIKEAKFIINNNFLVYPLSENKFVALEKEIQENFFISYIEITDKKTFLRLKTWDIKYKGKTENEKIKNIFKIFFEVLIILDPSIKTKKEII</sequence>